<dbReference type="AlphaFoldDB" id="A0A212JGM3"/>
<accession>A0A212JGM3</accession>
<reference evidence="2" key="1">
    <citation type="submission" date="2016-04" db="EMBL/GenBank/DDBJ databases">
        <authorList>
            <person name="Evans L.H."/>
            <person name="Alamgir A."/>
            <person name="Owens N."/>
            <person name="Weber N.D."/>
            <person name="Virtaneva K."/>
            <person name="Barbian K."/>
            <person name="Babar A."/>
            <person name="Rosenke K."/>
        </authorList>
    </citation>
    <scope>NUCLEOTIDE SEQUENCE</scope>
    <source>
        <strain evidence="2">86-1</strain>
    </source>
</reference>
<feature type="transmembrane region" description="Helical" evidence="1">
    <location>
        <begin position="54"/>
        <end position="76"/>
    </location>
</feature>
<organism evidence="2">
    <name type="scientific">uncultured Dysgonomonas sp</name>
    <dbReference type="NCBI Taxonomy" id="206096"/>
    <lineage>
        <taxon>Bacteria</taxon>
        <taxon>Pseudomonadati</taxon>
        <taxon>Bacteroidota</taxon>
        <taxon>Bacteroidia</taxon>
        <taxon>Bacteroidales</taxon>
        <taxon>Dysgonomonadaceae</taxon>
        <taxon>Dysgonomonas</taxon>
        <taxon>environmental samples</taxon>
    </lineage>
</organism>
<keyword evidence="1" id="KW-0472">Membrane</keyword>
<dbReference type="EMBL" id="FLUM01000001">
    <property type="protein sequence ID" value="SBV98561.1"/>
    <property type="molecule type" value="Genomic_DNA"/>
</dbReference>
<dbReference type="RefSeq" id="WP_296940871.1">
    <property type="nucleotide sequence ID" value="NZ_LT599032.1"/>
</dbReference>
<gene>
    <name evidence="2" type="ORF">KL86DYS1_12205</name>
</gene>
<keyword evidence="1" id="KW-0812">Transmembrane</keyword>
<evidence type="ECO:0000313" key="2">
    <source>
        <dbReference type="EMBL" id="SBV98561.1"/>
    </source>
</evidence>
<keyword evidence="1" id="KW-1133">Transmembrane helix</keyword>
<name>A0A212JGM3_9BACT</name>
<feature type="transmembrane region" description="Helical" evidence="1">
    <location>
        <begin position="88"/>
        <end position="107"/>
    </location>
</feature>
<sequence length="193" mass="23294">MKEFYQRKVLDYRKFRLHPNRIEVETKEGGKLNRYEIPIEEIGFKKSYQADSNIFAKLIWYFFIVAPFFIIAMYFIINNPETLDMKSTVIACGGFWIVAILGLLHPMQDDVILEGYRNISFYRNKPDEKEVTEFIDEVVKTAKKYQLDRYIDMNEDITKEDLLNRLKYLKEKDIITQKEFEIIFETYTEKRMF</sequence>
<proteinExistence type="predicted"/>
<protein>
    <submittedName>
        <fullName evidence="2">Uncharacterized protein</fullName>
    </submittedName>
</protein>
<evidence type="ECO:0000256" key="1">
    <source>
        <dbReference type="SAM" id="Phobius"/>
    </source>
</evidence>